<keyword evidence="3" id="KW-1185">Reference proteome</keyword>
<name>A0AA39HB45_9BILA</name>
<comment type="caution">
    <text evidence="2">The sequence shown here is derived from an EMBL/GenBank/DDBJ whole genome shotgun (WGS) entry which is preliminary data.</text>
</comment>
<evidence type="ECO:0000256" key="1">
    <source>
        <dbReference type="SAM" id="SignalP"/>
    </source>
</evidence>
<dbReference type="EMBL" id="JAUCMV010000004">
    <property type="protein sequence ID" value="KAK0401217.1"/>
    <property type="molecule type" value="Genomic_DNA"/>
</dbReference>
<accession>A0AA39HB45</accession>
<keyword evidence="1" id="KW-0732">Signal</keyword>
<gene>
    <name evidence="2" type="ORF">QR680_015648</name>
</gene>
<sequence>MDVKIPLLFFVVLINLVISSSPSKEISEIPLKRSKRYSYQRSWKRSYYEKCSWGYDWNGRYSSPRCTKYYRDYPSYHSYPSRYDRYDRYDRYSVPYYRYVYVYPFFPWRQ</sequence>
<reference evidence="2" key="1">
    <citation type="submission" date="2023-06" db="EMBL/GenBank/DDBJ databases">
        <title>Genomic analysis of the entomopathogenic nematode Steinernema hermaphroditum.</title>
        <authorList>
            <person name="Schwarz E.M."/>
            <person name="Heppert J.K."/>
            <person name="Baniya A."/>
            <person name="Schwartz H.T."/>
            <person name="Tan C.-H."/>
            <person name="Antoshechkin I."/>
            <person name="Sternberg P.W."/>
            <person name="Goodrich-Blair H."/>
            <person name="Dillman A.R."/>
        </authorList>
    </citation>
    <scope>NUCLEOTIDE SEQUENCE</scope>
    <source>
        <strain evidence="2">PS9179</strain>
        <tissue evidence="2">Whole animal</tissue>
    </source>
</reference>
<evidence type="ECO:0000313" key="3">
    <source>
        <dbReference type="Proteomes" id="UP001175271"/>
    </source>
</evidence>
<feature type="chain" id="PRO_5041394630" evidence="1">
    <location>
        <begin position="20"/>
        <end position="110"/>
    </location>
</feature>
<proteinExistence type="predicted"/>
<evidence type="ECO:0000313" key="2">
    <source>
        <dbReference type="EMBL" id="KAK0401217.1"/>
    </source>
</evidence>
<dbReference type="Proteomes" id="UP001175271">
    <property type="component" value="Unassembled WGS sequence"/>
</dbReference>
<feature type="signal peptide" evidence="1">
    <location>
        <begin position="1"/>
        <end position="19"/>
    </location>
</feature>
<protein>
    <submittedName>
        <fullName evidence="2">Uncharacterized protein</fullName>
    </submittedName>
</protein>
<organism evidence="2 3">
    <name type="scientific">Steinernema hermaphroditum</name>
    <dbReference type="NCBI Taxonomy" id="289476"/>
    <lineage>
        <taxon>Eukaryota</taxon>
        <taxon>Metazoa</taxon>
        <taxon>Ecdysozoa</taxon>
        <taxon>Nematoda</taxon>
        <taxon>Chromadorea</taxon>
        <taxon>Rhabditida</taxon>
        <taxon>Tylenchina</taxon>
        <taxon>Panagrolaimomorpha</taxon>
        <taxon>Strongyloidoidea</taxon>
        <taxon>Steinernematidae</taxon>
        <taxon>Steinernema</taxon>
    </lineage>
</organism>
<dbReference type="AlphaFoldDB" id="A0AA39HB45"/>